<comment type="pathway">
    <text evidence="7">Phospholipid metabolism; CDP-diacylglycerol biosynthesis; CDP-diacylglycerol from sn-glycerol 3-phosphate: step 3/3.</text>
</comment>
<dbReference type="Proteomes" id="UP000005824">
    <property type="component" value="Unassembled WGS sequence"/>
</dbReference>
<feature type="transmembrane region" description="Helical" evidence="8">
    <location>
        <begin position="94"/>
        <end position="113"/>
    </location>
</feature>
<evidence type="ECO:0000256" key="3">
    <source>
        <dbReference type="ARBA" id="ARBA00022679"/>
    </source>
</evidence>
<feature type="transmembrane region" description="Helical" evidence="8">
    <location>
        <begin position="174"/>
        <end position="195"/>
    </location>
</feature>
<dbReference type="Pfam" id="PF01148">
    <property type="entry name" value="CTP_transf_1"/>
    <property type="match status" value="1"/>
</dbReference>
<dbReference type="PROSITE" id="PS01315">
    <property type="entry name" value="CDS"/>
    <property type="match status" value="1"/>
</dbReference>
<dbReference type="GO" id="GO:0016024">
    <property type="term" value="P:CDP-diacylglycerol biosynthetic process"/>
    <property type="evidence" value="ECO:0007669"/>
    <property type="project" value="UniProtKB-UniPathway"/>
</dbReference>
<reference evidence="9 10" key="1">
    <citation type="journal article" date="2011" name="J. Bacteriol.">
        <title>Genome sequence of Chthoniobacter flavus Ellin428, an aerobic heterotrophic soil bacterium.</title>
        <authorList>
            <person name="Kant R."/>
            <person name="van Passel M.W."/>
            <person name="Palva A."/>
            <person name="Lucas S."/>
            <person name="Lapidus A."/>
            <person name="Glavina Del Rio T."/>
            <person name="Dalin E."/>
            <person name="Tice H."/>
            <person name="Bruce D."/>
            <person name="Goodwin L."/>
            <person name="Pitluck S."/>
            <person name="Larimer F.W."/>
            <person name="Land M.L."/>
            <person name="Hauser L."/>
            <person name="Sangwan P."/>
            <person name="de Vos W.M."/>
            <person name="Janssen P.H."/>
            <person name="Smidt H."/>
        </authorList>
    </citation>
    <scope>NUCLEOTIDE SEQUENCE [LARGE SCALE GENOMIC DNA]</scope>
    <source>
        <strain evidence="9 10">Ellin428</strain>
    </source>
</reference>
<keyword evidence="4 7" id="KW-0812">Transmembrane</keyword>
<dbReference type="eggNOG" id="COG4589">
    <property type="taxonomic scope" value="Bacteria"/>
</dbReference>
<feature type="transmembrane region" description="Helical" evidence="8">
    <location>
        <begin position="9"/>
        <end position="31"/>
    </location>
</feature>
<organism evidence="9 10">
    <name type="scientific">Chthoniobacter flavus Ellin428</name>
    <dbReference type="NCBI Taxonomy" id="497964"/>
    <lineage>
        <taxon>Bacteria</taxon>
        <taxon>Pseudomonadati</taxon>
        <taxon>Verrucomicrobiota</taxon>
        <taxon>Spartobacteria</taxon>
        <taxon>Chthoniobacterales</taxon>
        <taxon>Chthoniobacteraceae</taxon>
        <taxon>Chthoniobacter</taxon>
    </lineage>
</organism>
<evidence type="ECO:0000256" key="5">
    <source>
        <dbReference type="ARBA" id="ARBA00022989"/>
    </source>
</evidence>
<feature type="transmembrane region" description="Helical" evidence="8">
    <location>
        <begin position="150"/>
        <end position="168"/>
    </location>
</feature>
<keyword evidence="7 9" id="KW-0548">Nucleotidyltransferase</keyword>
<accession>B4CVH8</accession>
<name>B4CVH8_9BACT</name>
<evidence type="ECO:0000313" key="10">
    <source>
        <dbReference type="Proteomes" id="UP000005824"/>
    </source>
</evidence>
<proteinExistence type="inferred from homology"/>
<dbReference type="FunCoup" id="B4CVH8">
    <property type="interactions" value="272"/>
</dbReference>
<evidence type="ECO:0000313" key="9">
    <source>
        <dbReference type="EMBL" id="EDY21420.1"/>
    </source>
</evidence>
<keyword evidence="6 8" id="KW-0472">Membrane</keyword>
<dbReference type="GO" id="GO:0009273">
    <property type="term" value="P:peptidoglycan-based cell wall biogenesis"/>
    <property type="evidence" value="ECO:0007669"/>
    <property type="project" value="TreeGrafter"/>
</dbReference>
<dbReference type="GO" id="GO:0005886">
    <property type="term" value="C:plasma membrane"/>
    <property type="evidence" value="ECO:0007669"/>
    <property type="project" value="TreeGrafter"/>
</dbReference>
<evidence type="ECO:0000256" key="1">
    <source>
        <dbReference type="ARBA" id="ARBA00004141"/>
    </source>
</evidence>
<keyword evidence="5 8" id="KW-1133">Transmembrane helix</keyword>
<dbReference type="InterPro" id="IPR000374">
    <property type="entry name" value="PC_trans"/>
</dbReference>
<protein>
    <recommendedName>
        <fullName evidence="7">Phosphatidate cytidylyltransferase</fullName>
        <ecNumber evidence="7">2.7.7.41</ecNumber>
    </recommendedName>
</protein>
<comment type="caution">
    <text evidence="9">The sequence shown here is derived from an EMBL/GenBank/DDBJ whole genome shotgun (WGS) entry which is preliminary data.</text>
</comment>
<dbReference type="UniPathway" id="UPA00557">
    <property type="reaction ID" value="UER00614"/>
</dbReference>
<dbReference type="EMBL" id="ABVL01000002">
    <property type="protein sequence ID" value="EDY21420.1"/>
    <property type="molecule type" value="Genomic_DNA"/>
</dbReference>
<dbReference type="PANTHER" id="PTHR43535">
    <property type="entry name" value="PHOSPHATIDATE CYTIDYLYLTRANSFERASE"/>
    <property type="match status" value="1"/>
</dbReference>
<dbReference type="PANTHER" id="PTHR43535:SF1">
    <property type="entry name" value="PHOSPHATIDATE CYTIDYLYLTRANSFERASE"/>
    <property type="match status" value="1"/>
</dbReference>
<evidence type="ECO:0000256" key="4">
    <source>
        <dbReference type="ARBA" id="ARBA00022692"/>
    </source>
</evidence>
<comment type="similarity">
    <text evidence="2 7">Belongs to the CDS family.</text>
</comment>
<evidence type="ECO:0000256" key="2">
    <source>
        <dbReference type="ARBA" id="ARBA00010185"/>
    </source>
</evidence>
<feature type="transmembrane region" description="Helical" evidence="8">
    <location>
        <begin position="51"/>
        <end position="82"/>
    </location>
</feature>
<feature type="transmembrane region" description="Helical" evidence="8">
    <location>
        <begin position="216"/>
        <end position="237"/>
    </location>
</feature>
<evidence type="ECO:0000256" key="7">
    <source>
        <dbReference type="RuleBase" id="RU003938"/>
    </source>
</evidence>
<dbReference type="STRING" id="497964.CfE428DRAFT_0665"/>
<comment type="subcellular location">
    <subcellularLocation>
        <location evidence="1">Membrane</location>
        <topology evidence="1">Multi-pass membrane protein</topology>
    </subcellularLocation>
</comment>
<evidence type="ECO:0000256" key="6">
    <source>
        <dbReference type="ARBA" id="ARBA00023136"/>
    </source>
</evidence>
<sequence length="325" mass="34773">MICSELHPVAFWIAAGIAAGLAVTPLIFLILDKTGKLKPALRSDLWTRYKSWLVLAPLMVGPLLAGRLAAIIGVGVLSLACYREFARATGMFRYRAISAVVALGILLLTFAAADQWYGFFVALSSLTISLLVIIALFADQPKGYIQRVALGIFAFSLFGVCLGHYGYFANDKDGAGQAFLLAILLCVELNDVFAYCTGKMFGRRKLAPQTSPNKTIGGALGALILTSALFATLVHAIVHGSALDQPVHLVAMGMLLSLTGQWGDLVMSSIKRDLGVKDLGVTIPGHGGLLDRFDSLIFVGPAMFHYVNYFLGLGLDQPVRGITGH</sequence>
<keyword evidence="3 7" id="KW-0808">Transferase</keyword>
<comment type="catalytic activity">
    <reaction evidence="7">
        <text>a 1,2-diacyl-sn-glycero-3-phosphate + CTP + H(+) = a CDP-1,2-diacyl-sn-glycerol + diphosphate</text>
        <dbReference type="Rhea" id="RHEA:16229"/>
        <dbReference type="ChEBI" id="CHEBI:15378"/>
        <dbReference type="ChEBI" id="CHEBI:33019"/>
        <dbReference type="ChEBI" id="CHEBI:37563"/>
        <dbReference type="ChEBI" id="CHEBI:58332"/>
        <dbReference type="ChEBI" id="CHEBI:58608"/>
        <dbReference type="EC" id="2.7.7.41"/>
    </reaction>
</comment>
<keyword evidence="10" id="KW-1185">Reference proteome</keyword>
<dbReference type="AlphaFoldDB" id="B4CVH8"/>
<dbReference type="InParanoid" id="B4CVH8"/>
<gene>
    <name evidence="9" type="ORF">CfE428DRAFT_0665</name>
</gene>
<feature type="transmembrane region" description="Helical" evidence="8">
    <location>
        <begin position="119"/>
        <end position="138"/>
    </location>
</feature>
<evidence type="ECO:0000256" key="8">
    <source>
        <dbReference type="SAM" id="Phobius"/>
    </source>
</evidence>
<dbReference type="EC" id="2.7.7.41" evidence="7"/>
<dbReference type="GO" id="GO:0004605">
    <property type="term" value="F:phosphatidate cytidylyltransferase activity"/>
    <property type="evidence" value="ECO:0007669"/>
    <property type="project" value="UniProtKB-EC"/>
</dbReference>